<sequence length="89" mass="10017">MTSKSSTQNSHCPSGGRRLIKCLSQRASTAQHFLSDDSRCHRMFQTFPDSLEPRSTVHSSGRPTGSYPKLTVSMKLRSFGSETRRLRTQ</sequence>
<dbReference type="OrthoDB" id="10368718at2759"/>
<evidence type="ECO:0000313" key="2">
    <source>
        <dbReference type="EMBL" id="KRZ49418.1"/>
    </source>
</evidence>
<keyword evidence="3" id="KW-1185">Reference proteome</keyword>
<dbReference type="AlphaFoldDB" id="A0A0V1KQ71"/>
<feature type="region of interest" description="Disordered" evidence="1">
    <location>
        <begin position="50"/>
        <end position="69"/>
    </location>
</feature>
<accession>A0A0V1KQ71</accession>
<organism evidence="2 3">
    <name type="scientific">Trichinella nativa</name>
    <dbReference type="NCBI Taxonomy" id="6335"/>
    <lineage>
        <taxon>Eukaryota</taxon>
        <taxon>Metazoa</taxon>
        <taxon>Ecdysozoa</taxon>
        <taxon>Nematoda</taxon>
        <taxon>Enoplea</taxon>
        <taxon>Dorylaimia</taxon>
        <taxon>Trichinellida</taxon>
        <taxon>Trichinellidae</taxon>
        <taxon>Trichinella</taxon>
    </lineage>
</organism>
<dbReference type="EMBL" id="JYDW01000314">
    <property type="protein sequence ID" value="KRZ49418.1"/>
    <property type="molecule type" value="Genomic_DNA"/>
</dbReference>
<dbReference type="Proteomes" id="UP000054721">
    <property type="component" value="Unassembled WGS sequence"/>
</dbReference>
<evidence type="ECO:0000256" key="1">
    <source>
        <dbReference type="SAM" id="MobiDB-lite"/>
    </source>
</evidence>
<name>A0A0V1KQ71_9BILA</name>
<protein>
    <submittedName>
        <fullName evidence="2">Uncharacterized protein</fullName>
    </submittedName>
</protein>
<evidence type="ECO:0000313" key="3">
    <source>
        <dbReference type="Proteomes" id="UP000054721"/>
    </source>
</evidence>
<proteinExistence type="predicted"/>
<gene>
    <name evidence="2" type="ORF">T02_15188</name>
</gene>
<comment type="caution">
    <text evidence="2">The sequence shown here is derived from an EMBL/GenBank/DDBJ whole genome shotgun (WGS) entry which is preliminary data.</text>
</comment>
<reference evidence="2 3" key="1">
    <citation type="submission" date="2015-05" db="EMBL/GenBank/DDBJ databases">
        <title>Evolution of Trichinella species and genotypes.</title>
        <authorList>
            <person name="Korhonen P.K."/>
            <person name="Edoardo P."/>
            <person name="Giuseppe L.R."/>
            <person name="Gasser R.B."/>
        </authorList>
    </citation>
    <scope>NUCLEOTIDE SEQUENCE [LARGE SCALE GENOMIC DNA]</scope>
    <source>
        <strain evidence="2">ISS10</strain>
    </source>
</reference>